<reference evidence="2 3" key="1">
    <citation type="journal article" date="2021" name="Arch. Microbiol.">
        <title>Harenicola maris gen. nov., sp. nov. isolated from the Sea of Japan shallow sediments.</title>
        <authorList>
            <person name="Romanenko L.A."/>
            <person name="Kurilenko V.V."/>
            <person name="Chernysheva N.Y."/>
            <person name="Tekutyeva L.A."/>
            <person name="Velansky P.V."/>
            <person name="Svetashev V.I."/>
            <person name="Isaeva M.P."/>
        </authorList>
    </citation>
    <scope>NUCLEOTIDE SEQUENCE [LARGE SCALE GENOMIC DNA]</scope>
    <source>
        <strain evidence="2 3">KMM 3653</strain>
    </source>
</reference>
<evidence type="ECO:0000256" key="1">
    <source>
        <dbReference type="SAM" id="SignalP"/>
    </source>
</evidence>
<keyword evidence="3" id="KW-1185">Reference proteome</keyword>
<comment type="caution">
    <text evidence="2">The sequence shown here is derived from an EMBL/GenBank/DDBJ whole genome shotgun (WGS) entry which is preliminary data.</text>
</comment>
<protein>
    <submittedName>
        <fullName evidence="2">DUF5333 domain-containing protein</fullName>
    </submittedName>
</protein>
<sequence>MIRFTAFAAAFGAMTTLPAGAAGLKDSARINEGLIAIGMADEIRKNCPSISARMVRAASFLKSLERHARSQGFTEAEIDVFVDDKQHKAVLEGKARARLAERGATGDPEGYCRVGQEEIAAGTQVGAMLRGK</sequence>
<dbReference type="RefSeq" id="WP_327792516.1">
    <property type="nucleotide sequence ID" value="NZ_JADQAZ010000001.1"/>
</dbReference>
<dbReference type="InterPro" id="IPR020349">
    <property type="entry name" value="Uncharacterised_14.7kDa"/>
</dbReference>
<evidence type="ECO:0000313" key="3">
    <source>
        <dbReference type="Proteomes" id="UP001315686"/>
    </source>
</evidence>
<feature type="chain" id="PRO_5042949954" evidence="1">
    <location>
        <begin position="22"/>
        <end position="132"/>
    </location>
</feature>
<organism evidence="2 3">
    <name type="scientific">Harenicola maris</name>
    <dbReference type="NCBI Taxonomy" id="2841044"/>
    <lineage>
        <taxon>Bacteria</taxon>
        <taxon>Pseudomonadati</taxon>
        <taxon>Pseudomonadota</taxon>
        <taxon>Alphaproteobacteria</taxon>
        <taxon>Rhodobacterales</taxon>
        <taxon>Paracoccaceae</taxon>
        <taxon>Harenicola</taxon>
    </lineage>
</organism>
<dbReference type="Proteomes" id="UP001315686">
    <property type="component" value="Unassembled WGS sequence"/>
</dbReference>
<feature type="signal peptide" evidence="1">
    <location>
        <begin position="1"/>
        <end position="21"/>
    </location>
</feature>
<keyword evidence="1" id="KW-0732">Signal</keyword>
<gene>
    <name evidence="2" type="ORF">IV417_02835</name>
</gene>
<accession>A0AAP2CMN9</accession>
<dbReference type="Pfam" id="PF17267">
    <property type="entry name" value="DUF5333"/>
    <property type="match status" value="1"/>
</dbReference>
<dbReference type="AlphaFoldDB" id="A0AAP2CMN9"/>
<evidence type="ECO:0000313" key="2">
    <source>
        <dbReference type="EMBL" id="MBT0956311.1"/>
    </source>
</evidence>
<proteinExistence type="predicted"/>
<dbReference type="EMBL" id="JADQAZ010000001">
    <property type="protein sequence ID" value="MBT0956311.1"/>
    <property type="molecule type" value="Genomic_DNA"/>
</dbReference>
<name>A0AAP2CMN9_9RHOB</name>